<feature type="compositionally biased region" description="Polar residues" evidence="3">
    <location>
        <begin position="382"/>
        <end position="391"/>
    </location>
</feature>
<dbReference type="AlphaFoldDB" id="A0A8S0V582"/>
<keyword evidence="8" id="KW-1185">Reference proteome</keyword>
<feature type="compositionally biased region" description="Low complexity" evidence="3">
    <location>
        <begin position="260"/>
        <end position="276"/>
    </location>
</feature>
<gene>
    <name evidence="7" type="ORF">OLEA9_A025169</name>
</gene>
<feature type="chain" id="PRO_5035731638" description="Formin-like protein" evidence="5">
    <location>
        <begin position="26"/>
        <end position="905"/>
    </location>
</feature>
<feature type="compositionally biased region" description="Polar residues" evidence="3">
    <location>
        <begin position="291"/>
        <end position="304"/>
    </location>
</feature>
<dbReference type="Proteomes" id="UP000594638">
    <property type="component" value="Unassembled WGS sequence"/>
</dbReference>
<proteinExistence type="inferred from homology"/>
<keyword evidence="5" id="KW-0732">Signal</keyword>
<reference evidence="7 8" key="1">
    <citation type="submission" date="2019-12" db="EMBL/GenBank/DDBJ databases">
        <authorList>
            <person name="Alioto T."/>
            <person name="Alioto T."/>
            <person name="Gomez Garrido J."/>
        </authorList>
    </citation>
    <scope>NUCLEOTIDE SEQUENCE [LARGE SCALE GENOMIC DNA]</scope>
</reference>
<feature type="transmembrane region" description="Helical" evidence="4">
    <location>
        <begin position="119"/>
        <end position="141"/>
    </location>
</feature>
<comment type="similarity">
    <text evidence="1">Belongs to the formin-like family. Class-I subfamily.</text>
</comment>
<name>A0A8S0V582_OLEEU</name>
<organism evidence="7 8">
    <name type="scientific">Olea europaea subsp. europaea</name>
    <dbReference type="NCBI Taxonomy" id="158383"/>
    <lineage>
        <taxon>Eukaryota</taxon>
        <taxon>Viridiplantae</taxon>
        <taxon>Streptophyta</taxon>
        <taxon>Embryophyta</taxon>
        <taxon>Tracheophyta</taxon>
        <taxon>Spermatophyta</taxon>
        <taxon>Magnoliopsida</taxon>
        <taxon>eudicotyledons</taxon>
        <taxon>Gunneridae</taxon>
        <taxon>Pentapetalae</taxon>
        <taxon>asterids</taxon>
        <taxon>lamiids</taxon>
        <taxon>Lamiales</taxon>
        <taxon>Oleaceae</taxon>
        <taxon>Oleeae</taxon>
        <taxon>Olea</taxon>
    </lineage>
</organism>
<evidence type="ECO:0000256" key="5">
    <source>
        <dbReference type="SAM" id="SignalP"/>
    </source>
</evidence>
<dbReference type="PANTHER" id="PTHR23213">
    <property type="entry name" value="FORMIN-RELATED"/>
    <property type="match status" value="1"/>
</dbReference>
<keyword evidence="4" id="KW-0812">Transmembrane</keyword>
<protein>
    <recommendedName>
        <fullName evidence="2">Formin-like protein</fullName>
    </recommendedName>
</protein>
<dbReference type="GO" id="GO:0051015">
    <property type="term" value="F:actin filament binding"/>
    <property type="evidence" value="ECO:0007669"/>
    <property type="project" value="InterPro"/>
</dbReference>
<dbReference type="EMBL" id="CACTIH010009164">
    <property type="protein sequence ID" value="CAA3026540.1"/>
    <property type="molecule type" value="Genomic_DNA"/>
</dbReference>
<dbReference type="SMART" id="SM00498">
    <property type="entry name" value="FH2"/>
    <property type="match status" value="1"/>
</dbReference>
<dbReference type="PROSITE" id="PS51444">
    <property type="entry name" value="FH2"/>
    <property type="match status" value="1"/>
</dbReference>
<sequence length="905" mass="100254">MRPRFMIAFLILSLITYFKLQITKGEEHRFQDSHGGKKKRRILHQPLFPASSAPPPQSELSPPPPPDRPESPDQDQPFFHELPNGSTPDQVQQSPQAPASGTTVGNPVVTQPSKPAKKLAIAISVGIVTLGMFSALAFYLYKHRVKHSDVSQKLVSGNSQRINEDPGVGPSTFLYVGTVEPAITRSVSETNVVNISPSQNLKSIERSDQKRYRPSPDLQPLPPLNKPPPPPSINLSPPMSSSDDESHDTTFYSAHASSVSNMSPSSRHSYPSNNSSVMHQARPDHVVPQPKITSPKSRLSMSSPDTKHAIIPTTNELLPPYPFPSPRPPPPPPPPPLPPAASSLESLKQSEGKPSISAQPYIPKRPKFSAPPPPPDIGRLQWINNDVQQASKIPVPPPPPMPTSRKLSTVKNTPSLASTLIRSQSRSPSPRATPRIKKTSPVEEVDTGVSSSEKQDAEDSEGSKPKLKPFHWDKVRTTSDRATVWDQLNSSSFQLNEDAMESLFGWSSANSVPKEATRKSVLPPLEMENRVLDPKKSQNIAILLRALNVTRDEVSEALLDGNPDGLGADLLETLVKMTPTKEEEIKLKDYNGDISKLGTAERFLKAVLDIPFAFKRVEAMLYRANFDTEVKYLRKSFLTIEEASEELKNSRLFLKLLEAVLRTGNRMNVGTNRGDARAFKLDTLLKLVDIKGTDGKTTLLHFVVQEILRSEGADSDPTNQSMPDKTNFSFKEEDFKRQGLQVVAGLSKELGNVRRAAGMDSDLLSSYVSKLEIGLEKVRSVLLHEKQNSQGNFFKSMQMFLDYAQKEINGVKAEERATLSLVKELTEYFHGDAVREEAHPFRIFMIVRDFLSTLDSVCKDVGTMQDRTTIGSARSFRIPVTASLPVFNRYNIERDRSSDDESMSS</sequence>
<feature type="compositionally biased region" description="Pro residues" evidence="3">
    <location>
        <begin position="217"/>
        <end position="232"/>
    </location>
</feature>
<feature type="compositionally biased region" description="Polar residues" evidence="3">
    <location>
        <begin position="405"/>
        <end position="430"/>
    </location>
</feature>
<dbReference type="Gramene" id="OE9A025169T1">
    <property type="protein sequence ID" value="OE9A025169C1"/>
    <property type="gene ID" value="OE9A025169"/>
</dbReference>
<evidence type="ECO:0000313" key="7">
    <source>
        <dbReference type="EMBL" id="CAA3026540.1"/>
    </source>
</evidence>
<feature type="signal peptide" evidence="5">
    <location>
        <begin position="1"/>
        <end position="25"/>
    </location>
</feature>
<accession>A0A8S0V582</accession>
<keyword evidence="4" id="KW-1133">Transmembrane helix</keyword>
<evidence type="ECO:0000259" key="6">
    <source>
        <dbReference type="PROSITE" id="PS51444"/>
    </source>
</evidence>
<dbReference type="PANTHER" id="PTHR23213:SF338">
    <property type="entry name" value="FORMIN-LIKE PROTEIN 6"/>
    <property type="match status" value="1"/>
</dbReference>
<feature type="compositionally biased region" description="Polar residues" evidence="3">
    <location>
        <begin position="249"/>
        <end position="259"/>
    </location>
</feature>
<evidence type="ECO:0000256" key="1">
    <source>
        <dbReference type="ARBA" id="ARBA00025793"/>
    </source>
</evidence>
<dbReference type="Pfam" id="PF02181">
    <property type="entry name" value="FH2"/>
    <property type="match status" value="1"/>
</dbReference>
<dbReference type="Gene3D" id="1.20.58.2220">
    <property type="entry name" value="Formin, FH2 domain"/>
    <property type="match status" value="1"/>
</dbReference>
<dbReference type="InterPro" id="IPR027643">
    <property type="entry name" value="Formin-like_plant"/>
</dbReference>
<feature type="region of interest" description="Disordered" evidence="3">
    <location>
        <begin position="198"/>
        <end position="472"/>
    </location>
</feature>
<feature type="compositionally biased region" description="Basic and acidic residues" evidence="3">
    <location>
        <begin position="453"/>
        <end position="472"/>
    </location>
</feature>
<dbReference type="OrthoDB" id="1668162at2759"/>
<evidence type="ECO:0000256" key="3">
    <source>
        <dbReference type="SAM" id="MobiDB-lite"/>
    </source>
</evidence>
<evidence type="ECO:0000256" key="2">
    <source>
        <dbReference type="RuleBase" id="RU361260"/>
    </source>
</evidence>
<feature type="compositionally biased region" description="Pro residues" evidence="3">
    <location>
        <begin position="319"/>
        <end position="339"/>
    </location>
</feature>
<evidence type="ECO:0000256" key="4">
    <source>
        <dbReference type="SAM" id="Phobius"/>
    </source>
</evidence>
<dbReference type="InterPro" id="IPR042201">
    <property type="entry name" value="FH2_Formin_sf"/>
</dbReference>
<feature type="region of interest" description="Disordered" evidence="3">
    <location>
        <begin position="44"/>
        <end position="113"/>
    </location>
</feature>
<keyword evidence="4" id="KW-0472">Membrane</keyword>
<feature type="domain" description="FH2" evidence="6">
    <location>
        <begin position="457"/>
        <end position="880"/>
    </location>
</feature>
<dbReference type="InterPro" id="IPR015425">
    <property type="entry name" value="FH2_Formin"/>
</dbReference>
<comment type="caution">
    <text evidence="7">The sequence shown here is derived from an EMBL/GenBank/DDBJ whole genome shotgun (WGS) entry which is preliminary data.</text>
</comment>
<dbReference type="GO" id="GO:0045010">
    <property type="term" value="P:actin nucleation"/>
    <property type="evidence" value="ECO:0007669"/>
    <property type="project" value="InterPro"/>
</dbReference>
<feature type="compositionally biased region" description="Pro residues" evidence="3">
    <location>
        <begin position="52"/>
        <end position="66"/>
    </location>
</feature>
<feature type="compositionally biased region" description="Polar residues" evidence="3">
    <location>
        <begin position="84"/>
        <end position="113"/>
    </location>
</feature>
<dbReference type="SUPFAM" id="SSF101447">
    <property type="entry name" value="Formin homology 2 domain (FH2 domain)"/>
    <property type="match status" value="1"/>
</dbReference>
<evidence type="ECO:0000313" key="8">
    <source>
        <dbReference type="Proteomes" id="UP000594638"/>
    </source>
</evidence>